<evidence type="ECO:0000313" key="2">
    <source>
        <dbReference type="Proteomes" id="UP001552527"/>
    </source>
</evidence>
<keyword evidence="2" id="KW-1185">Reference proteome</keyword>
<proteinExistence type="predicted"/>
<dbReference type="RefSeq" id="WP_364021391.1">
    <property type="nucleotide sequence ID" value="NZ_JBFATD010000008.1"/>
</dbReference>
<organism evidence="1 2">
    <name type="scientific">Streptomyces werraensis</name>
    <dbReference type="NCBI Taxonomy" id="68284"/>
    <lineage>
        <taxon>Bacteria</taxon>
        <taxon>Bacillati</taxon>
        <taxon>Actinomycetota</taxon>
        <taxon>Actinomycetes</taxon>
        <taxon>Kitasatosporales</taxon>
        <taxon>Streptomycetaceae</taxon>
        <taxon>Streptomyces</taxon>
    </lineage>
</organism>
<protein>
    <submittedName>
        <fullName evidence="1">Uncharacterized protein</fullName>
    </submittedName>
</protein>
<name>A0ABV3JDQ5_9ACTN</name>
<accession>A0ABV3JDQ5</accession>
<gene>
    <name evidence="1" type="ORF">AB0K95_13525</name>
</gene>
<dbReference type="Proteomes" id="UP001552527">
    <property type="component" value="Unassembled WGS sequence"/>
</dbReference>
<comment type="caution">
    <text evidence="1">The sequence shown here is derived from an EMBL/GenBank/DDBJ whole genome shotgun (WGS) entry which is preliminary data.</text>
</comment>
<sequence>MPWTGGLVLPESGDHVVPGGLALLHLEREPDEGGYQEPNVWMRHC</sequence>
<reference evidence="1 2" key="1">
    <citation type="submission" date="2024-06" db="EMBL/GenBank/DDBJ databases">
        <title>The Natural Products Discovery Center: Release of the First 8490 Sequenced Strains for Exploring Actinobacteria Biosynthetic Diversity.</title>
        <authorList>
            <person name="Kalkreuter E."/>
            <person name="Kautsar S.A."/>
            <person name="Yang D."/>
            <person name="Bader C.D."/>
            <person name="Teijaro C.N."/>
            <person name="Fluegel L."/>
            <person name="Davis C.M."/>
            <person name="Simpson J.R."/>
            <person name="Lauterbach L."/>
            <person name="Steele A.D."/>
            <person name="Gui C."/>
            <person name="Meng S."/>
            <person name="Li G."/>
            <person name="Viehrig K."/>
            <person name="Ye F."/>
            <person name="Su P."/>
            <person name="Kiefer A.F."/>
            <person name="Nichols A."/>
            <person name="Cepeda A.J."/>
            <person name="Yan W."/>
            <person name="Fan B."/>
            <person name="Jiang Y."/>
            <person name="Adhikari A."/>
            <person name="Zheng C.-J."/>
            <person name="Schuster L."/>
            <person name="Cowan T.M."/>
            <person name="Smanski M.J."/>
            <person name="Chevrette M.G."/>
            <person name="De Carvalho L.P.S."/>
            <person name="Shen B."/>
        </authorList>
    </citation>
    <scope>NUCLEOTIDE SEQUENCE [LARGE SCALE GENOMIC DNA]</scope>
    <source>
        <strain evidence="1 2">NPDC052768</strain>
    </source>
</reference>
<dbReference type="EMBL" id="JBFATE010000005">
    <property type="protein sequence ID" value="MEV5246278.1"/>
    <property type="molecule type" value="Genomic_DNA"/>
</dbReference>
<evidence type="ECO:0000313" key="1">
    <source>
        <dbReference type="EMBL" id="MEV5246278.1"/>
    </source>
</evidence>